<reference evidence="2" key="1">
    <citation type="submission" date="2018-05" db="EMBL/GenBank/DDBJ databases">
        <authorList>
            <person name="Lanie J.A."/>
            <person name="Ng W.-L."/>
            <person name="Kazmierczak K.M."/>
            <person name="Andrzejewski T.M."/>
            <person name="Davidsen T.M."/>
            <person name="Wayne K.J."/>
            <person name="Tettelin H."/>
            <person name="Glass J.I."/>
            <person name="Rusch D."/>
            <person name="Podicherti R."/>
            <person name="Tsui H.-C.T."/>
            <person name="Winkler M.E."/>
        </authorList>
    </citation>
    <scope>NUCLEOTIDE SEQUENCE</scope>
</reference>
<proteinExistence type="predicted"/>
<sequence length="107" mass="12472">MSEEKHLDNDPERTLVTLEQLSQTIEVMTNVVNRLRQHLSDQLKDQTEAQQVGKQTEPQAQPRTNEETELPSYKSQQKSKSQQRESFVVEIKQQETEPVRKSSKTLH</sequence>
<name>A0A381R8I3_9ZZZZ</name>
<dbReference type="AlphaFoldDB" id="A0A381R8I3"/>
<feature type="compositionally biased region" description="Polar residues" evidence="1">
    <location>
        <begin position="48"/>
        <end position="63"/>
    </location>
</feature>
<protein>
    <submittedName>
        <fullName evidence="2">Uncharacterized protein</fullName>
    </submittedName>
</protein>
<dbReference type="EMBL" id="UINC01001749">
    <property type="protein sequence ID" value="SUZ88011.1"/>
    <property type="molecule type" value="Genomic_DNA"/>
</dbReference>
<accession>A0A381R8I3</accession>
<evidence type="ECO:0000313" key="2">
    <source>
        <dbReference type="EMBL" id="SUZ88011.1"/>
    </source>
</evidence>
<feature type="region of interest" description="Disordered" evidence="1">
    <location>
        <begin position="42"/>
        <end position="107"/>
    </location>
</feature>
<organism evidence="2">
    <name type="scientific">marine metagenome</name>
    <dbReference type="NCBI Taxonomy" id="408172"/>
    <lineage>
        <taxon>unclassified sequences</taxon>
        <taxon>metagenomes</taxon>
        <taxon>ecological metagenomes</taxon>
    </lineage>
</organism>
<gene>
    <name evidence="2" type="ORF">METZ01_LOCUS40865</name>
</gene>
<evidence type="ECO:0000256" key="1">
    <source>
        <dbReference type="SAM" id="MobiDB-lite"/>
    </source>
</evidence>